<dbReference type="EMBL" id="JH795860">
    <property type="protein sequence ID" value="EJU03135.1"/>
    <property type="molecule type" value="Genomic_DNA"/>
</dbReference>
<accession>M5G4H7</accession>
<dbReference type="HOGENOM" id="CLU_053359_3_2_1"/>
<dbReference type="RefSeq" id="XP_040630029.1">
    <property type="nucleotide sequence ID" value="XM_040774973.1"/>
</dbReference>
<sequence>ARDHLALERTWLAWTRTSLSIASTGVALVQLFALSSQNSGNTNPVGQKIMRVAKPLGAVVIAFAFLTLVVGSARFFRVQYALTQNTFPPARWSPLAMSAIMMCIVVAVFAVVVTLTR</sequence>
<dbReference type="PANTHER" id="PTHR34187">
    <property type="entry name" value="FGR18P"/>
    <property type="match status" value="1"/>
</dbReference>
<organism evidence="8 9">
    <name type="scientific">Dacryopinax primogenitus (strain DJM 731)</name>
    <name type="common">Brown rot fungus</name>
    <dbReference type="NCBI Taxonomy" id="1858805"/>
    <lineage>
        <taxon>Eukaryota</taxon>
        <taxon>Fungi</taxon>
        <taxon>Dikarya</taxon>
        <taxon>Basidiomycota</taxon>
        <taxon>Agaricomycotina</taxon>
        <taxon>Dacrymycetes</taxon>
        <taxon>Dacrymycetales</taxon>
        <taxon>Dacrymycetaceae</taxon>
        <taxon>Dacryopinax</taxon>
    </lineage>
</organism>
<comment type="subcellular location">
    <subcellularLocation>
        <location evidence="1">Cell membrane</location>
        <topology evidence="1">Multi-pass membrane protein</topology>
    </subcellularLocation>
</comment>
<feature type="transmembrane region" description="Helical" evidence="6">
    <location>
        <begin position="12"/>
        <end position="34"/>
    </location>
</feature>
<dbReference type="PANTHER" id="PTHR34187:SF2">
    <property type="entry name" value="DUF202 DOMAIN-CONTAINING PROTEIN"/>
    <property type="match status" value="1"/>
</dbReference>
<reference evidence="8 9" key="1">
    <citation type="journal article" date="2012" name="Science">
        <title>The Paleozoic origin of enzymatic lignin decomposition reconstructed from 31 fungal genomes.</title>
        <authorList>
            <person name="Floudas D."/>
            <person name="Binder M."/>
            <person name="Riley R."/>
            <person name="Barry K."/>
            <person name="Blanchette R.A."/>
            <person name="Henrissat B."/>
            <person name="Martinez A.T."/>
            <person name="Otillar R."/>
            <person name="Spatafora J.W."/>
            <person name="Yadav J.S."/>
            <person name="Aerts A."/>
            <person name="Benoit I."/>
            <person name="Boyd A."/>
            <person name="Carlson A."/>
            <person name="Copeland A."/>
            <person name="Coutinho P.M."/>
            <person name="de Vries R.P."/>
            <person name="Ferreira P."/>
            <person name="Findley K."/>
            <person name="Foster B."/>
            <person name="Gaskell J."/>
            <person name="Glotzer D."/>
            <person name="Gorecki P."/>
            <person name="Heitman J."/>
            <person name="Hesse C."/>
            <person name="Hori C."/>
            <person name="Igarashi K."/>
            <person name="Jurgens J.A."/>
            <person name="Kallen N."/>
            <person name="Kersten P."/>
            <person name="Kohler A."/>
            <person name="Kuees U."/>
            <person name="Kumar T.K.A."/>
            <person name="Kuo A."/>
            <person name="LaButti K."/>
            <person name="Larrondo L.F."/>
            <person name="Lindquist E."/>
            <person name="Ling A."/>
            <person name="Lombard V."/>
            <person name="Lucas S."/>
            <person name="Lundell T."/>
            <person name="Martin R."/>
            <person name="McLaughlin D.J."/>
            <person name="Morgenstern I."/>
            <person name="Morin E."/>
            <person name="Murat C."/>
            <person name="Nagy L.G."/>
            <person name="Nolan M."/>
            <person name="Ohm R.A."/>
            <person name="Patyshakuliyeva A."/>
            <person name="Rokas A."/>
            <person name="Ruiz-Duenas F.J."/>
            <person name="Sabat G."/>
            <person name="Salamov A."/>
            <person name="Samejima M."/>
            <person name="Schmutz J."/>
            <person name="Slot J.C."/>
            <person name="St John F."/>
            <person name="Stenlid J."/>
            <person name="Sun H."/>
            <person name="Sun S."/>
            <person name="Syed K."/>
            <person name="Tsang A."/>
            <person name="Wiebenga A."/>
            <person name="Young D."/>
            <person name="Pisabarro A."/>
            <person name="Eastwood D.C."/>
            <person name="Martin F."/>
            <person name="Cullen D."/>
            <person name="Grigoriev I.V."/>
            <person name="Hibbett D.S."/>
        </authorList>
    </citation>
    <scope>NUCLEOTIDE SEQUENCE [LARGE SCALE GENOMIC DNA]</scope>
    <source>
        <strain evidence="8 9">DJM-731 SS1</strain>
    </source>
</reference>
<keyword evidence="2" id="KW-1003">Cell membrane</keyword>
<dbReference type="InterPro" id="IPR052053">
    <property type="entry name" value="IM_YidH-like"/>
</dbReference>
<dbReference type="GeneID" id="63690035"/>
<dbReference type="Pfam" id="PF02656">
    <property type="entry name" value="DUF202"/>
    <property type="match status" value="1"/>
</dbReference>
<evidence type="ECO:0000313" key="9">
    <source>
        <dbReference type="Proteomes" id="UP000030653"/>
    </source>
</evidence>
<protein>
    <recommendedName>
        <fullName evidence="7">DUF202 domain-containing protein</fullName>
    </recommendedName>
</protein>
<gene>
    <name evidence="8" type="ORF">DACRYDRAFT_50142</name>
</gene>
<evidence type="ECO:0000256" key="1">
    <source>
        <dbReference type="ARBA" id="ARBA00004651"/>
    </source>
</evidence>
<keyword evidence="4 6" id="KW-1133">Transmembrane helix</keyword>
<evidence type="ECO:0000256" key="3">
    <source>
        <dbReference type="ARBA" id="ARBA00022692"/>
    </source>
</evidence>
<evidence type="ECO:0000313" key="8">
    <source>
        <dbReference type="EMBL" id="EJU03135.1"/>
    </source>
</evidence>
<keyword evidence="5 6" id="KW-0472">Membrane</keyword>
<dbReference type="AlphaFoldDB" id="M5G4H7"/>
<dbReference type="OMA" id="KWRIFTH"/>
<keyword evidence="9" id="KW-1185">Reference proteome</keyword>
<dbReference type="InterPro" id="IPR003807">
    <property type="entry name" value="DUF202"/>
</dbReference>
<dbReference type="GO" id="GO:0005886">
    <property type="term" value="C:plasma membrane"/>
    <property type="evidence" value="ECO:0007669"/>
    <property type="project" value="UniProtKB-SubCell"/>
</dbReference>
<evidence type="ECO:0000256" key="5">
    <source>
        <dbReference type="ARBA" id="ARBA00023136"/>
    </source>
</evidence>
<feature type="transmembrane region" description="Helical" evidence="6">
    <location>
        <begin position="95"/>
        <end position="115"/>
    </location>
</feature>
<feature type="transmembrane region" description="Helical" evidence="6">
    <location>
        <begin position="55"/>
        <end position="75"/>
    </location>
</feature>
<evidence type="ECO:0000259" key="7">
    <source>
        <dbReference type="Pfam" id="PF02656"/>
    </source>
</evidence>
<dbReference type="Proteomes" id="UP000030653">
    <property type="component" value="Unassembled WGS sequence"/>
</dbReference>
<name>M5G4H7_DACPD</name>
<evidence type="ECO:0000256" key="4">
    <source>
        <dbReference type="ARBA" id="ARBA00022989"/>
    </source>
</evidence>
<keyword evidence="3 6" id="KW-0812">Transmembrane</keyword>
<proteinExistence type="predicted"/>
<evidence type="ECO:0000256" key="2">
    <source>
        <dbReference type="ARBA" id="ARBA00022475"/>
    </source>
</evidence>
<feature type="domain" description="DUF202" evidence="7">
    <location>
        <begin position="2"/>
        <end position="80"/>
    </location>
</feature>
<feature type="non-terminal residue" evidence="8">
    <location>
        <position position="1"/>
    </location>
</feature>
<evidence type="ECO:0000256" key="6">
    <source>
        <dbReference type="SAM" id="Phobius"/>
    </source>
</evidence>
<dbReference type="OrthoDB" id="199599at2759"/>